<dbReference type="RefSeq" id="XP_056555757.1">
    <property type="nucleotide sequence ID" value="XM_056700344.1"/>
</dbReference>
<dbReference type="EMBL" id="JAPZBS010000005">
    <property type="protein sequence ID" value="KAJ5371323.1"/>
    <property type="molecule type" value="Genomic_DNA"/>
</dbReference>
<comment type="caution">
    <text evidence="1">The sequence shown here is derived from an EMBL/GenBank/DDBJ whole genome shotgun (WGS) entry which is preliminary data.</text>
</comment>
<keyword evidence="2" id="KW-1185">Reference proteome</keyword>
<reference evidence="1" key="1">
    <citation type="submission" date="2022-11" db="EMBL/GenBank/DDBJ databases">
        <authorList>
            <person name="Petersen C."/>
        </authorList>
    </citation>
    <scope>NUCLEOTIDE SEQUENCE</scope>
    <source>
        <strain evidence="1">IBT 29864</strain>
    </source>
</reference>
<reference evidence="1" key="2">
    <citation type="journal article" date="2023" name="IMA Fungus">
        <title>Comparative genomic study of the Penicillium genus elucidates a diverse pangenome and 15 lateral gene transfer events.</title>
        <authorList>
            <person name="Petersen C."/>
            <person name="Sorensen T."/>
            <person name="Nielsen M.R."/>
            <person name="Sondergaard T.E."/>
            <person name="Sorensen J.L."/>
            <person name="Fitzpatrick D.A."/>
            <person name="Frisvad J.C."/>
            <person name="Nielsen K.L."/>
        </authorList>
    </citation>
    <scope>NUCLEOTIDE SEQUENCE</scope>
    <source>
        <strain evidence="1">IBT 29864</strain>
    </source>
</reference>
<dbReference type="Proteomes" id="UP001147782">
    <property type="component" value="Unassembled WGS sequence"/>
</dbReference>
<dbReference type="GeneID" id="81439523"/>
<proteinExistence type="predicted"/>
<dbReference type="AlphaFoldDB" id="A0A9W9S827"/>
<evidence type="ECO:0000313" key="2">
    <source>
        <dbReference type="Proteomes" id="UP001147782"/>
    </source>
</evidence>
<evidence type="ECO:0000313" key="1">
    <source>
        <dbReference type="EMBL" id="KAJ5371323.1"/>
    </source>
</evidence>
<protein>
    <submittedName>
        <fullName evidence="1">Uncharacterized protein</fullName>
    </submittedName>
</protein>
<organism evidence="1 2">
    <name type="scientific">Penicillium cataractarum</name>
    <dbReference type="NCBI Taxonomy" id="2100454"/>
    <lineage>
        <taxon>Eukaryota</taxon>
        <taxon>Fungi</taxon>
        <taxon>Dikarya</taxon>
        <taxon>Ascomycota</taxon>
        <taxon>Pezizomycotina</taxon>
        <taxon>Eurotiomycetes</taxon>
        <taxon>Eurotiomycetidae</taxon>
        <taxon>Eurotiales</taxon>
        <taxon>Aspergillaceae</taxon>
        <taxon>Penicillium</taxon>
    </lineage>
</organism>
<name>A0A9W9S827_9EURO</name>
<accession>A0A9W9S827</accession>
<gene>
    <name evidence="1" type="ORF">N7496_007415</name>
</gene>
<sequence>MFAKLRLNNNDDKYPKFRLTIPAHVEEVSEETEKSTGASAIIKGLEVRSPTTTESVELPKPEDPVNASLVALLRAVCMEIPTPLQWKSSKPSFAMTQGKARITSVVDGHLSQFLDSESSSNATLKVKPYLLRSDNFGNIPRQAEQGVVQERRDS</sequence>